<evidence type="ECO:0000313" key="2">
    <source>
        <dbReference type="EMBL" id="KAJ3577744.1"/>
    </source>
</evidence>
<feature type="region of interest" description="Disordered" evidence="1">
    <location>
        <begin position="322"/>
        <end position="424"/>
    </location>
</feature>
<comment type="caution">
    <text evidence="2">The sequence shown here is derived from an EMBL/GenBank/DDBJ whole genome shotgun (WGS) entry which is preliminary data.</text>
</comment>
<feature type="region of interest" description="Disordered" evidence="1">
    <location>
        <begin position="163"/>
        <end position="193"/>
    </location>
</feature>
<dbReference type="EMBL" id="JANPWZ010000316">
    <property type="protein sequence ID" value="KAJ3577744.1"/>
    <property type="molecule type" value="Genomic_DNA"/>
</dbReference>
<feature type="compositionally biased region" description="Low complexity" evidence="1">
    <location>
        <begin position="523"/>
        <end position="534"/>
    </location>
</feature>
<sequence length="598" mass="65402">MSPSEGESSMNWQSSIMCSQERVQHIDASRERFLRGLSTHGYDQHIQGSHRSYGSSLNQGGSGSLFASQDPGIALRSRPPSLPMHPHSTAGNPEAFRSFSDVVHRAREGPLYYNNRGYSQPPVGSQQNLHPLSGLTYTPALGASQNYWSANQDQILPRHMRRDTNDHQQTRPTSSVHEPSTILGPIDPQVNHDSMFRDERLRRNLKQLRSSNEAAYYHTRADSPNGLSNNHEDEDIATRDTYSPADIAQPETVPINDAHLVPEIGNQPASRQRSASAPFILRYRLGTLSSSTTQDADSLSSEEAIGLVRDWGEVAYLSRLNDEEEVTDSETRNSNNDTPIRVGHDISVKDESEDGDQKDNRVDWTPKSIKSDPESEVRLHDIPLADNTGGLLHHASSENYRSDDSIETHVDRPKPPRESPTVLPQYRRSWSDVVSGRKATPTSSDPTSAQVTADAYVHATDPGNALAITLRQLTDTARSIERARQSLHGQIDNAAAGAPQNQPCIPASGTDDPAPVAGNALRSSSTASTTPLSTQYQSPATTVTTGHPSSAVQTAPPTPTTSAPVLAAPNPPEQYPLPTARGARYCSREQRDPRNLRT</sequence>
<evidence type="ECO:0000256" key="1">
    <source>
        <dbReference type="SAM" id="MobiDB-lite"/>
    </source>
</evidence>
<feature type="compositionally biased region" description="Basic and acidic residues" evidence="1">
    <location>
        <begin position="586"/>
        <end position="598"/>
    </location>
</feature>
<accession>A0A9W8NJH4</accession>
<protein>
    <submittedName>
        <fullName evidence="2">Uncharacterized protein</fullName>
    </submittedName>
</protein>
<dbReference type="Proteomes" id="UP001148614">
    <property type="component" value="Unassembled WGS sequence"/>
</dbReference>
<feature type="compositionally biased region" description="Basic and acidic residues" evidence="1">
    <location>
        <begin position="400"/>
        <end position="417"/>
    </location>
</feature>
<dbReference type="AlphaFoldDB" id="A0A9W8NJH4"/>
<feature type="compositionally biased region" description="Low complexity" evidence="1">
    <location>
        <begin position="548"/>
        <end position="568"/>
    </location>
</feature>
<gene>
    <name evidence="2" type="ORF">NPX13_g2825</name>
</gene>
<name>A0A9W8NJH4_9PEZI</name>
<reference evidence="2" key="1">
    <citation type="submission" date="2022-07" db="EMBL/GenBank/DDBJ databases">
        <title>Genome Sequence of Xylaria arbuscula.</title>
        <authorList>
            <person name="Buettner E."/>
        </authorList>
    </citation>
    <scope>NUCLEOTIDE SEQUENCE</scope>
    <source>
        <strain evidence="2">VT107</strain>
    </source>
</reference>
<feature type="compositionally biased region" description="Basic and acidic residues" evidence="1">
    <location>
        <begin position="342"/>
        <end position="383"/>
    </location>
</feature>
<evidence type="ECO:0000313" key="3">
    <source>
        <dbReference type="Proteomes" id="UP001148614"/>
    </source>
</evidence>
<keyword evidence="3" id="KW-1185">Reference proteome</keyword>
<feature type="region of interest" description="Disordered" evidence="1">
    <location>
        <begin position="208"/>
        <end position="233"/>
    </location>
</feature>
<proteinExistence type="predicted"/>
<feature type="compositionally biased region" description="Polar residues" evidence="1">
    <location>
        <begin position="535"/>
        <end position="547"/>
    </location>
</feature>
<feature type="region of interest" description="Disordered" evidence="1">
    <location>
        <begin position="494"/>
        <end position="598"/>
    </location>
</feature>
<organism evidence="2 3">
    <name type="scientific">Xylaria arbuscula</name>
    <dbReference type="NCBI Taxonomy" id="114810"/>
    <lineage>
        <taxon>Eukaryota</taxon>
        <taxon>Fungi</taxon>
        <taxon>Dikarya</taxon>
        <taxon>Ascomycota</taxon>
        <taxon>Pezizomycotina</taxon>
        <taxon>Sordariomycetes</taxon>
        <taxon>Xylariomycetidae</taxon>
        <taxon>Xylariales</taxon>
        <taxon>Xylariaceae</taxon>
        <taxon>Xylaria</taxon>
    </lineage>
</organism>